<gene>
    <name evidence="1" type="ORF">HPB49_009621</name>
</gene>
<reference evidence="1" key="1">
    <citation type="submission" date="2020-05" db="EMBL/GenBank/DDBJ databases">
        <title>Large-scale comparative analyses of tick genomes elucidate their genetic diversity and vector capacities.</title>
        <authorList>
            <person name="Jia N."/>
            <person name="Wang J."/>
            <person name="Shi W."/>
            <person name="Du L."/>
            <person name="Sun Y."/>
            <person name="Zhan W."/>
            <person name="Jiang J."/>
            <person name="Wang Q."/>
            <person name="Zhang B."/>
            <person name="Ji P."/>
            <person name="Sakyi L.B."/>
            <person name="Cui X."/>
            <person name="Yuan T."/>
            <person name="Jiang B."/>
            <person name="Yang W."/>
            <person name="Lam T.T.-Y."/>
            <person name="Chang Q."/>
            <person name="Ding S."/>
            <person name="Wang X."/>
            <person name="Zhu J."/>
            <person name="Ruan X."/>
            <person name="Zhao L."/>
            <person name="Wei J."/>
            <person name="Que T."/>
            <person name="Du C."/>
            <person name="Cheng J."/>
            <person name="Dai P."/>
            <person name="Han X."/>
            <person name="Huang E."/>
            <person name="Gao Y."/>
            <person name="Liu J."/>
            <person name="Shao H."/>
            <person name="Ye R."/>
            <person name="Li L."/>
            <person name="Wei W."/>
            <person name="Wang X."/>
            <person name="Wang C."/>
            <person name="Yang T."/>
            <person name="Huo Q."/>
            <person name="Li W."/>
            <person name="Guo W."/>
            <person name="Chen H."/>
            <person name="Zhou L."/>
            <person name="Ni X."/>
            <person name="Tian J."/>
            <person name="Zhou Y."/>
            <person name="Sheng Y."/>
            <person name="Liu T."/>
            <person name="Pan Y."/>
            <person name="Xia L."/>
            <person name="Li J."/>
            <person name="Zhao F."/>
            <person name="Cao W."/>
        </authorList>
    </citation>
    <scope>NUCLEOTIDE SEQUENCE</scope>
    <source>
        <strain evidence="1">Dsil-2018</strain>
    </source>
</reference>
<comment type="caution">
    <text evidence="1">The sequence shown here is derived from an EMBL/GenBank/DDBJ whole genome shotgun (WGS) entry which is preliminary data.</text>
</comment>
<sequence length="177" mass="20248">MDRIDAYLRVKSLTIACKTQEVVLHPTYPQDSCKGIFALPIDIKEAEILSHLRQANPEPVVLHARRMGKTETILVTFLGKKVPFYVQYAFCWLRCTPFRQKACVKCKQIGHRPDVCVPTCEKCGEVSPDANHSCNVWSVRETTPRARRSVRSATSPRPLLLQRRRNPTPRNQARSHL</sequence>
<evidence type="ECO:0000313" key="2">
    <source>
        <dbReference type="Proteomes" id="UP000821865"/>
    </source>
</evidence>
<protein>
    <submittedName>
        <fullName evidence="1">Uncharacterized protein</fullName>
    </submittedName>
</protein>
<dbReference type="Proteomes" id="UP000821865">
    <property type="component" value="Chromosome 7"/>
</dbReference>
<name>A0ACB8CED9_DERSI</name>
<keyword evidence="2" id="KW-1185">Reference proteome</keyword>
<dbReference type="EMBL" id="CM023476">
    <property type="protein sequence ID" value="KAH7941047.1"/>
    <property type="molecule type" value="Genomic_DNA"/>
</dbReference>
<accession>A0ACB8CED9</accession>
<organism evidence="1 2">
    <name type="scientific">Dermacentor silvarum</name>
    <name type="common">Tick</name>
    <dbReference type="NCBI Taxonomy" id="543639"/>
    <lineage>
        <taxon>Eukaryota</taxon>
        <taxon>Metazoa</taxon>
        <taxon>Ecdysozoa</taxon>
        <taxon>Arthropoda</taxon>
        <taxon>Chelicerata</taxon>
        <taxon>Arachnida</taxon>
        <taxon>Acari</taxon>
        <taxon>Parasitiformes</taxon>
        <taxon>Ixodida</taxon>
        <taxon>Ixodoidea</taxon>
        <taxon>Ixodidae</taxon>
        <taxon>Rhipicephalinae</taxon>
        <taxon>Dermacentor</taxon>
    </lineage>
</organism>
<proteinExistence type="predicted"/>
<evidence type="ECO:0000313" key="1">
    <source>
        <dbReference type="EMBL" id="KAH7941047.1"/>
    </source>
</evidence>